<keyword evidence="1" id="KW-0489">Methyltransferase</keyword>
<evidence type="ECO:0000313" key="2">
    <source>
        <dbReference type="Proteomes" id="UP001139414"/>
    </source>
</evidence>
<protein>
    <submittedName>
        <fullName evidence="1">Class I SAM-dependent methyltransferase</fullName>
    </submittedName>
</protein>
<dbReference type="AlphaFoldDB" id="A0A9X1LJ44"/>
<sequence length="310" mass="37152">MKNIMMIKFKKHVKKKIKRTTIYKNYMLWKEGKKHSENSCHLPGHFYSPIILKSEIVKYQDKIWNSSVNLNGIDLEEDNQIKLLDKFIEFYEEMPFTTSKLEGLEYYFDNGFYSYTDGIILYSMMRYLKPKSIIEVGSGFSSALMIDVNRIFFDSKIQINFIEPYPERLKSLISDKKRENVHLQEMNVQLIPLDAFKNLEQGDILFIDSSHVVKTGSDVNYIISEILPILKDGVYIHFHDIFYPFEYPREWVLEGRNWNEIYFLKSFLMYNKNFKIRFFSHYLHLHHKDAFLRMPLSYKNFGGNLWLEKV</sequence>
<dbReference type="GO" id="GO:0008168">
    <property type="term" value="F:methyltransferase activity"/>
    <property type="evidence" value="ECO:0007669"/>
    <property type="project" value="UniProtKB-KW"/>
</dbReference>
<keyword evidence="2" id="KW-1185">Reference proteome</keyword>
<dbReference type="EMBL" id="JAJBZG010000004">
    <property type="protein sequence ID" value="MCB7481321.1"/>
    <property type="molecule type" value="Genomic_DNA"/>
</dbReference>
<organism evidence="1 2">
    <name type="scientific">Christiangramia sediminis</name>
    <dbReference type="NCBI Taxonomy" id="2881336"/>
    <lineage>
        <taxon>Bacteria</taxon>
        <taxon>Pseudomonadati</taxon>
        <taxon>Bacteroidota</taxon>
        <taxon>Flavobacteriia</taxon>
        <taxon>Flavobacteriales</taxon>
        <taxon>Flavobacteriaceae</taxon>
        <taxon>Christiangramia</taxon>
    </lineage>
</organism>
<proteinExistence type="predicted"/>
<gene>
    <name evidence="1" type="ORF">LGQ90_08630</name>
</gene>
<accession>A0A9X1LJ44</accession>
<dbReference type="GO" id="GO:0032259">
    <property type="term" value="P:methylation"/>
    <property type="evidence" value="ECO:0007669"/>
    <property type="project" value="UniProtKB-KW"/>
</dbReference>
<dbReference type="Pfam" id="PF13578">
    <property type="entry name" value="Methyltransf_24"/>
    <property type="match status" value="1"/>
</dbReference>
<evidence type="ECO:0000313" key="1">
    <source>
        <dbReference type="EMBL" id="MCB7481321.1"/>
    </source>
</evidence>
<comment type="caution">
    <text evidence="1">The sequence shown here is derived from an EMBL/GenBank/DDBJ whole genome shotgun (WGS) entry which is preliminary data.</text>
</comment>
<keyword evidence="1" id="KW-0808">Transferase</keyword>
<dbReference type="SUPFAM" id="SSF53335">
    <property type="entry name" value="S-adenosyl-L-methionine-dependent methyltransferases"/>
    <property type="match status" value="1"/>
</dbReference>
<name>A0A9X1LJ44_9FLAO</name>
<dbReference type="Proteomes" id="UP001139414">
    <property type="component" value="Unassembled WGS sequence"/>
</dbReference>
<dbReference type="RefSeq" id="WP_229340147.1">
    <property type="nucleotide sequence ID" value="NZ_JAJBZG010000004.1"/>
</dbReference>
<dbReference type="InterPro" id="IPR029063">
    <property type="entry name" value="SAM-dependent_MTases_sf"/>
</dbReference>
<dbReference type="Gene3D" id="3.40.50.150">
    <property type="entry name" value="Vaccinia Virus protein VP39"/>
    <property type="match status" value="1"/>
</dbReference>
<reference evidence="1" key="1">
    <citation type="submission" date="2021-10" db="EMBL/GenBank/DDBJ databases">
        <title>Gramella sp. ASW11-100T, isolated from marine sediment.</title>
        <authorList>
            <person name="Xia C."/>
        </authorList>
    </citation>
    <scope>NUCLEOTIDE SEQUENCE</scope>
    <source>
        <strain evidence="1">ASW11-100</strain>
    </source>
</reference>